<keyword evidence="2" id="KW-0732">Signal</keyword>
<dbReference type="RefSeq" id="WP_100270468.1">
    <property type="nucleotide sequence ID" value="NZ_CP024443.1"/>
</dbReference>
<keyword evidence="1" id="KW-0472">Membrane</keyword>
<sequence>MKRLNTIASAVALMIATTTCSFAATEIDEKDFGPTYGSMVADTIVGKPLGALAVVGGVVTAIASMPFTIYNDEIDQVERKLILEPLAALDRCLGCTPAEDQYFRSQRPNNNQVRITVDGPSEILINTNQKVVVKTP</sequence>
<protein>
    <submittedName>
        <fullName evidence="3">Uncharacterized protein</fullName>
    </submittedName>
</protein>
<feature type="chain" id="PRO_5013561581" evidence="2">
    <location>
        <begin position="24"/>
        <end position="136"/>
    </location>
</feature>
<name>A0A2D2LWD1_FAUOS</name>
<dbReference type="EMBL" id="CP024443">
    <property type="protein sequence ID" value="ATR79280.1"/>
    <property type="molecule type" value="Genomic_DNA"/>
</dbReference>
<evidence type="ECO:0000256" key="2">
    <source>
        <dbReference type="SAM" id="SignalP"/>
    </source>
</evidence>
<reference evidence="4" key="1">
    <citation type="submission" date="2017-11" db="EMBL/GenBank/DDBJ databases">
        <title>Complete genome sequence of Moraxella osloensis NP7 isolated from human skin.</title>
        <authorList>
            <person name="Lee K."/>
            <person name="Lim J.Y."/>
            <person name="Hwang I."/>
        </authorList>
    </citation>
    <scope>NUCLEOTIDE SEQUENCE [LARGE SCALE GENOMIC DNA]</scope>
    <source>
        <strain evidence="4">NP7</strain>
    </source>
</reference>
<dbReference type="STRING" id="34062.AXE82_04630"/>
<dbReference type="AlphaFoldDB" id="A0A2D2LWD1"/>
<feature type="signal peptide" evidence="2">
    <location>
        <begin position="1"/>
        <end position="23"/>
    </location>
</feature>
<evidence type="ECO:0000313" key="3">
    <source>
        <dbReference type="EMBL" id="ATR79280.1"/>
    </source>
</evidence>
<keyword evidence="1" id="KW-1133">Transmembrane helix</keyword>
<proteinExistence type="predicted"/>
<accession>A0A2D2LWD1</accession>
<feature type="transmembrane region" description="Helical" evidence="1">
    <location>
        <begin position="49"/>
        <end position="70"/>
    </location>
</feature>
<organism evidence="3 4">
    <name type="scientific">Faucicola osloensis</name>
    <name type="common">Moraxella osloensis</name>
    <dbReference type="NCBI Taxonomy" id="34062"/>
    <lineage>
        <taxon>Bacteria</taxon>
        <taxon>Pseudomonadati</taxon>
        <taxon>Pseudomonadota</taxon>
        <taxon>Gammaproteobacteria</taxon>
        <taxon>Moraxellales</taxon>
        <taxon>Moraxellaceae</taxon>
        <taxon>Faucicola</taxon>
    </lineage>
</organism>
<gene>
    <name evidence="3" type="ORF">NP7_08475</name>
</gene>
<dbReference type="Proteomes" id="UP000229340">
    <property type="component" value="Chromosome"/>
</dbReference>
<keyword evidence="1" id="KW-0812">Transmembrane</keyword>
<evidence type="ECO:0000313" key="4">
    <source>
        <dbReference type="Proteomes" id="UP000229340"/>
    </source>
</evidence>
<evidence type="ECO:0000256" key="1">
    <source>
        <dbReference type="SAM" id="Phobius"/>
    </source>
</evidence>